<evidence type="ECO:0000256" key="2">
    <source>
        <dbReference type="SAM" id="MobiDB-lite"/>
    </source>
</evidence>
<dbReference type="InterPro" id="IPR013762">
    <property type="entry name" value="Integrase-like_cat_sf"/>
</dbReference>
<keyword evidence="5" id="KW-1185">Reference proteome</keyword>
<dbReference type="InterPro" id="IPR002104">
    <property type="entry name" value="Integrase_catalytic"/>
</dbReference>
<evidence type="ECO:0000256" key="1">
    <source>
        <dbReference type="ARBA" id="ARBA00023172"/>
    </source>
</evidence>
<keyword evidence="1" id="KW-0233">DNA recombination</keyword>
<dbReference type="EMBL" id="PYGA01000009">
    <property type="protein sequence ID" value="PSK97046.1"/>
    <property type="molecule type" value="Genomic_DNA"/>
</dbReference>
<evidence type="ECO:0000259" key="3">
    <source>
        <dbReference type="PROSITE" id="PS51898"/>
    </source>
</evidence>
<sequence length="503" mass="56050">MAERGQDIQFWEIRKRKGRRKPYEVRWIIEKAEKSKSFLTKELAREHFNALRDAAKEGERFSPVSGEPLCWQRRTDTTYALALSWAAKEWRATDSGLSRKRNAGQLARLVTEFLDDAKIRRDRAPAPLARVRSALIRHAFTFDVVADASASGGHAVRARPAPEADRALLDWVERVSRPAADLAELATLTALLDRSTVRLRDGKAGSKATRRLRRCALQGMLDHAVTLKFFTVNALAGVRLKRRRSSDAVAPRTVPDYEQVRRLLGAVARVRGELEAFFALAYLSGARMGELRALRPDDVLWPDDLTDVTPGWGMLVLAGSSPEAGRCWTDDGQRYEDRELKSRAVGDIRMVPIPPDAVAALRRHLSVHGCGADGRLFWTGADREPVSGWIYRSVWQRARRAVLTPAELGHGLARRVYDLRHGNASLLLGLGIAPTEVARRLGHTVEVLMTTYAHWFRSMEDESNKLLGAFLAERGPLTGQTDGTGPDSEQNPSSPGVPPEDHE</sequence>
<gene>
    <name evidence="4" type="ORF">CLV63_10949</name>
</gene>
<dbReference type="Proteomes" id="UP000240542">
    <property type="component" value="Unassembled WGS sequence"/>
</dbReference>
<reference evidence="4 5" key="1">
    <citation type="submission" date="2018-03" db="EMBL/GenBank/DDBJ databases">
        <title>Genomic Encyclopedia of Archaeal and Bacterial Type Strains, Phase II (KMG-II): from individual species to whole genera.</title>
        <authorList>
            <person name="Goeker M."/>
        </authorList>
    </citation>
    <scope>NUCLEOTIDE SEQUENCE [LARGE SCALE GENOMIC DNA]</scope>
    <source>
        <strain evidence="4 5">DSM 45312</strain>
    </source>
</reference>
<dbReference type="OrthoDB" id="3773913at2"/>
<dbReference type="PANTHER" id="PTHR30349:SF64">
    <property type="entry name" value="PROPHAGE INTEGRASE INTD-RELATED"/>
    <property type="match status" value="1"/>
</dbReference>
<dbReference type="SUPFAM" id="SSF56349">
    <property type="entry name" value="DNA breaking-rejoining enzymes"/>
    <property type="match status" value="1"/>
</dbReference>
<organism evidence="4 5">
    <name type="scientific">Murinocardiopsis flavida</name>
    <dbReference type="NCBI Taxonomy" id="645275"/>
    <lineage>
        <taxon>Bacteria</taxon>
        <taxon>Bacillati</taxon>
        <taxon>Actinomycetota</taxon>
        <taxon>Actinomycetes</taxon>
        <taxon>Streptosporangiales</taxon>
        <taxon>Nocardiopsidaceae</taxon>
        <taxon>Murinocardiopsis</taxon>
    </lineage>
</organism>
<protein>
    <submittedName>
        <fullName evidence="4">Phage integrase family protein</fullName>
    </submittedName>
</protein>
<feature type="region of interest" description="Disordered" evidence="2">
    <location>
        <begin position="472"/>
        <end position="503"/>
    </location>
</feature>
<dbReference type="GO" id="GO:0015074">
    <property type="term" value="P:DNA integration"/>
    <property type="evidence" value="ECO:0007669"/>
    <property type="project" value="InterPro"/>
</dbReference>
<dbReference type="PANTHER" id="PTHR30349">
    <property type="entry name" value="PHAGE INTEGRASE-RELATED"/>
    <property type="match status" value="1"/>
</dbReference>
<proteinExistence type="predicted"/>
<dbReference type="GO" id="GO:0003677">
    <property type="term" value="F:DNA binding"/>
    <property type="evidence" value="ECO:0007669"/>
    <property type="project" value="InterPro"/>
</dbReference>
<evidence type="ECO:0000313" key="4">
    <source>
        <dbReference type="EMBL" id="PSK97046.1"/>
    </source>
</evidence>
<name>A0A2P8DIJ0_9ACTN</name>
<dbReference type="GO" id="GO:0006310">
    <property type="term" value="P:DNA recombination"/>
    <property type="evidence" value="ECO:0007669"/>
    <property type="project" value="UniProtKB-KW"/>
</dbReference>
<feature type="compositionally biased region" description="Polar residues" evidence="2">
    <location>
        <begin position="478"/>
        <end position="494"/>
    </location>
</feature>
<feature type="domain" description="Tyr recombinase" evidence="3">
    <location>
        <begin position="250"/>
        <end position="467"/>
    </location>
</feature>
<dbReference type="PROSITE" id="PS51898">
    <property type="entry name" value="TYR_RECOMBINASE"/>
    <property type="match status" value="1"/>
</dbReference>
<dbReference type="InterPro" id="IPR011010">
    <property type="entry name" value="DNA_brk_join_enz"/>
</dbReference>
<evidence type="ECO:0000313" key="5">
    <source>
        <dbReference type="Proteomes" id="UP000240542"/>
    </source>
</evidence>
<dbReference type="AlphaFoldDB" id="A0A2P8DIJ0"/>
<accession>A0A2P8DIJ0</accession>
<comment type="caution">
    <text evidence="4">The sequence shown here is derived from an EMBL/GenBank/DDBJ whole genome shotgun (WGS) entry which is preliminary data.</text>
</comment>
<dbReference type="InterPro" id="IPR050090">
    <property type="entry name" value="Tyrosine_recombinase_XerCD"/>
</dbReference>
<dbReference type="Gene3D" id="1.10.443.10">
    <property type="entry name" value="Intergrase catalytic core"/>
    <property type="match status" value="1"/>
</dbReference>